<dbReference type="Pfam" id="PF01663">
    <property type="entry name" value="Phosphodiest"/>
    <property type="match status" value="1"/>
</dbReference>
<dbReference type="InterPro" id="IPR002591">
    <property type="entry name" value="Phosphodiest/P_Trfase"/>
</dbReference>
<evidence type="ECO:0008006" key="3">
    <source>
        <dbReference type="Google" id="ProtNLM"/>
    </source>
</evidence>
<sequence length="387" mass="41558">MRPPSYEGRGITNLMAHLGAALGAPAGPCPGLDPEVGLELDGAETVILWVIDGLGAEFLAQRPGSALAEDWLATLDSVFPATTSAAITTFMTGQPPRGHGVTGWNMYVHELGAVTAWLPFGPRAGRLQWGDGVPGAEALLQRDSLLDRLAAEAHVVQPQWLIDTPYTRATAGERARRHGYEDLAGLVERVRALATEGGGRRRFVYAYWPDLDALCHQHGVASAPAAEHFAALDAAYRRLREALRGTAARLVVTADHGLVDTAPGRTMYLEDHPELAETLALPLCGEPRAAYCYLRPGAEAAFDAYIRERLGEVCELHTAQGLVEAGWFGPAPEHPQLRRRIGDRVVLPAAGWVLKDRLQGEEPFRQVGVHGGASPAEQRVPLIAAAA</sequence>
<dbReference type="PANTHER" id="PTHR10151:SF120">
    <property type="entry name" value="BIS(5'-ADENOSYL)-TRIPHOSPHATASE"/>
    <property type="match status" value="1"/>
</dbReference>
<dbReference type="InterPro" id="IPR017850">
    <property type="entry name" value="Alkaline_phosphatase_core_sf"/>
</dbReference>
<organism evidence="1 2">
    <name type="scientific">Halorhodospira neutriphila</name>
    <dbReference type="NCBI Taxonomy" id="168379"/>
    <lineage>
        <taxon>Bacteria</taxon>
        <taxon>Pseudomonadati</taxon>
        <taxon>Pseudomonadota</taxon>
        <taxon>Gammaproteobacteria</taxon>
        <taxon>Chromatiales</taxon>
        <taxon>Ectothiorhodospiraceae</taxon>
        <taxon>Halorhodospira</taxon>
    </lineage>
</organism>
<proteinExistence type="predicted"/>
<dbReference type="EMBL" id="NRSH01000226">
    <property type="protein sequence ID" value="MBK1727686.1"/>
    <property type="molecule type" value="Genomic_DNA"/>
</dbReference>
<dbReference type="RefSeq" id="WP_200261348.1">
    <property type="nucleotide sequence ID" value="NZ_NRSH01000226.1"/>
</dbReference>
<dbReference type="SUPFAM" id="SSF53649">
    <property type="entry name" value="Alkaline phosphatase-like"/>
    <property type="match status" value="1"/>
</dbReference>
<comment type="caution">
    <text evidence="1">The sequence shown here is derived from an EMBL/GenBank/DDBJ whole genome shotgun (WGS) entry which is preliminary data.</text>
</comment>
<dbReference type="PANTHER" id="PTHR10151">
    <property type="entry name" value="ECTONUCLEOTIDE PYROPHOSPHATASE/PHOSPHODIESTERASE"/>
    <property type="match status" value="1"/>
</dbReference>
<keyword evidence="2" id="KW-1185">Reference proteome</keyword>
<evidence type="ECO:0000313" key="2">
    <source>
        <dbReference type="Proteomes" id="UP000738126"/>
    </source>
</evidence>
<name>A0ABS1E7H5_9GAMM</name>
<evidence type="ECO:0000313" key="1">
    <source>
        <dbReference type="EMBL" id="MBK1727686.1"/>
    </source>
</evidence>
<dbReference type="Proteomes" id="UP000738126">
    <property type="component" value="Unassembled WGS sequence"/>
</dbReference>
<dbReference type="Gene3D" id="3.40.720.10">
    <property type="entry name" value="Alkaline Phosphatase, subunit A"/>
    <property type="match status" value="1"/>
</dbReference>
<reference evidence="1 2" key="1">
    <citation type="journal article" date="2020" name="Microorganisms">
        <title>Osmotic Adaptation and Compatible Solute Biosynthesis of Phototrophic Bacteria as Revealed from Genome Analyses.</title>
        <authorList>
            <person name="Imhoff J.F."/>
            <person name="Rahn T."/>
            <person name="Kunzel S."/>
            <person name="Keller A."/>
            <person name="Neulinger S.C."/>
        </authorList>
    </citation>
    <scope>NUCLEOTIDE SEQUENCE [LARGE SCALE GENOMIC DNA]</scope>
    <source>
        <strain evidence="1 2">DSM 15116</strain>
    </source>
</reference>
<gene>
    <name evidence="1" type="ORF">CKO13_11830</name>
</gene>
<accession>A0ABS1E7H5</accession>
<protein>
    <recommendedName>
        <fullName evidence="3">Type I phosphodiesterase/nucleotide pyrophosphatase</fullName>
    </recommendedName>
</protein>